<evidence type="ECO:0000313" key="6">
    <source>
        <dbReference type="Ensembl" id="ENSELUP00000087835.1"/>
    </source>
</evidence>
<proteinExistence type="predicted"/>
<dbReference type="SMART" id="SM00110">
    <property type="entry name" value="C1Q"/>
    <property type="match status" value="1"/>
</dbReference>
<name>A0AAY5KHT3_ESOLU</name>
<keyword evidence="7" id="KW-1185">Reference proteome</keyword>
<dbReference type="InterPro" id="IPR001073">
    <property type="entry name" value="C1q_dom"/>
</dbReference>
<dbReference type="Ensembl" id="ENSELUT00000096299.1">
    <property type="protein sequence ID" value="ENSELUP00000087835.1"/>
    <property type="gene ID" value="ENSELUG00000035954.1"/>
</dbReference>
<dbReference type="GO" id="GO:0005576">
    <property type="term" value="C:extracellular region"/>
    <property type="evidence" value="ECO:0007669"/>
    <property type="project" value="UniProtKB-SubCell"/>
</dbReference>
<comment type="subcellular location">
    <subcellularLocation>
        <location evidence="1">Secreted</location>
    </subcellularLocation>
</comment>
<evidence type="ECO:0000313" key="7">
    <source>
        <dbReference type="Proteomes" id="UP000265140"/>
    </source>
</evidence>
<dbReference type="PRINTS" id="PR00007">
    <property type="entry name" value="COMPLEMNTC1Q"/>
</dbReference>
<keyword evidence="2" id="KW-0964">Secreted</keyword>
<dbReference type="Proteomes" id="UP000265140">
    <property type="component" value="Chromosome 20"/>
</dbReference>
<accession>A0AAY5KHT3</accession>
<feature type="chain" id="PRO_5044198914" description="C1q domain-containing protein" evidence="4">
    <location>
        <begin position="20"/>
        <end position="216"/>
    </location>
</feature>
<dbReference type="InterPro" id="IPR050822">
    <property type="entry name" value="Cerebellin_Synaptic_Org"/>
</dbReference>
<feature type="domain" description="C1q" evidence="5">
    <location>
        <begin position="82"/>
        <end position="216"/>
    </location>
</feature>
<reference evidence="6" key="2">
    <citation type="submission" date="2025-08" db="UniProtKB">
        <authorList>
            <consortium name="Ensembl"/>
        </authorList>
    </citation>
    <scope>IDENTIFICATION</scope>
</reference>
<dbReference type="Gene3D" id="2.60.120.40">
    <property type="match status" value="1"/>
</dbReference>
<dbReference type="Pfam" id="PF00386">
    <property type="entry name" value="C1q"/>
    <property type="match status" value="1"/>
</dbReference>
<sequence>MKTTAFLLLSLCCYSLSGAQEETQKIENENKNQPRNCHPDMCKLIEDFGAMEEKLRTTVEKLRAVEIKLKVTQYQLEELKNKGKTKVIFSAAIGGYGAIGPFNHVTTLIYKTVITNIGSAYNPSTGVFVAPVRGVYHFTFFYHAGGNLRKEIDLFKNEQLIAAAADHASNADTADNGGNAVSLQLEVGDRVYISLSANTYVWDSIGLTTFSGFLLS</sequence>
<evidence type="ECO:0000259" key="5">
    <source>
        <dbReference type="PROSITE" id="PS50871"/>
    </source>
</evidence>
<dbReference type="RefSeq" id="XP_010867741.4">
    <property type="nucleotide sequence ID" value="XM_010869439.5"/>
</dbReference>
<dbReference type="SUPFAM" id="SSF49842">
    <property type="entry name" value="TNF-like"/>
    <property type="match status" value="1"/>
</dbReference>
<dbReference type="GeneTree" id="ENSGT00940000163520"/>
<evidence type="ECO:0000256" key="1">
    <source>
        <dbReference type="ARBA" id="ARBA00004613"/>
    </source>
</evidence>
<protein>
    <recommendedName>
        <fullName evidence="5">C1q domain-containing protein</fullName>
    </recommendedName>
</protein>
<dbReference type="InterPro" id="IPR008983">
    <property type="entry name" value="Tumour_necrosis_fac-like_dom"/>
</dbReference>
<evidence type="ECO:0000256" key="4">
    <source>
        <dbReference type="SAM" id="SignalP"/>
    </source>
</evidence>
<dbReference type="GeneID" id="105010053"/>
<reference evidence="6 7" key="1">
    <citation type="submission" date="2020-02" db="EMBL/GenBank/DDBJ databases">
        <title>Esox lucius (northern pike) genome, fEsoLuc1, primary haplotype.</title>
        <authorList>
            <person name="Myers G."/>
            <person name="Karagic N."/>
            <person name="Meyer A."/>
            <person name="Pippel M."/>
            <person name="Reichard M."/>
            <person name="Winkler S."/>
            <person name="Tracey A."/>
            <person name="Sims Y."/>
            <person name="Howe K."/>
            <person name="Rhie A."/>
            <person name="Formenti G."/>
            <person name="Durbin R."/>
            <person name="Fedrigo O."/>
            <person name="Jarvis E.D."/>
        </authorList>
    </citation>
    <scope>NUCLEOTIDE SEQUENCE [LARGE SCALE GENOMIC DNA]</scope>
</reference>
<organism evidence="6 7">
    <name type="scientific">Esox lucius</name>
    <name type="common">Northern pike</name>
    <dbReference type="NCBI Taxonomy" id="8010"/>
    <lineage>
        <taxon>Eukaryota</taxon>
        <taxon>Metazoa</taxon>
        <taxon>Chordata</taxon>
        <taxon>Craniata</taxon>
        <taxon>Vertebrata</taxon>
        <taxon>Euteleostomi</taxon>
        <taxon>Actinopterygii</taxon>
        <taxon>Neopterygii</taxon>
        <taxon>Teleostei</taxon>
        <taxon>Protacanthopterygii</taxon>
        <taxon>Esociformes</taxon>
        <taxon>Esocidae</taxon>
        <taxon>Esox</taxon>
    </lineage>
</organism>
<keyword evidence="3 4" id="KW-0732">Signal</keyword>
<feature type="signal peptide" evidence="4">
    <location>
        <begin position="1"/>
        <end position="19"/>
    </location>
</feature>
<dbReference type="PANTHER" id="PTHR22923:SF102">
    <property type="entry name" value="CEREBELLIN 13-RELATED"/>
    <property type="match status" value="1"/>
</dbReference>
<dbReference type="PROSITE" id="PS50871">
    <property type="entry name" value="C1Q"/>
    <property type="match status" value="1"/>
</dbReference>
<evidence type="ECO:0000256" key="3">
    <source>
        <dbReference type="ARBA" id="ARBA00022729"/>
    </source>
</evidence>
<evidence type="ECO:0000256" key="2">
    <source>
        <dbReference type="ARBA" id="ARBA00022525"/>
    </source>
</evidence>
<reference evidence="6" key="3">
    <citation type="submission" date="2025-09" db="UniProtKB">
        <authorList>
            <consortium name="Ensembl"/>
        </authorList>
    </citation>
    <scope>IDENTIFICATION</scope>
</reference>
<dbReference type="AlphaFoldDB" id="A0AAY5KHT3"/>
<dbReference type="KEGG" id="els:105010053"/>
<dbReference type="PANTHER" id="PTHR22923">
    <property type="entry name" value="CEREBELLIN-RELATED"/>
    <property type="match status" value="1"/>
</dbReference>